<dbReference type="Proteomes" id="UP000198742">
    <property type="component" value="Unassembled WGS sequence"/>
</dbReference>
<sequence length="677" mass="70608">MTALHPRGPSLGVHDPSGPDGAAPATPRTTLPLLAVASFAVAYGVLTVVGRMTIVHGQSVSLVWPAAGVATMWLLTESPRHQWRVLAPLALVHALILGLTNAAPLLMVLGALSIVVQTWVIVLLVRTWCPEMLGAGGSRSLRSPRTLAVATGAVVVGCVVGAGIGTVALWSSDASVDAWTFVAWFARHVTGVLAVGGVGHLAWEWLTQPIPQRAQGGHRRELAALWLVSVVVTFVIFLQSLPLAYLVVTFSVWSAARFRTFPAAVHCLVLGSIGLWLTLMGFGPFARAEPLEAALVSQVFVVVVLLTGLAVGALGDRIDALYLSATRSQEASSQQAHLLAEMTESMNEGLVVLAGDGSVDRSNGASRMLAHRVLPGAPDVVALAELVELVLRPDPANTGAARPELGVGDVVLILPRGEEMVLAVTRTPLAGGGDDGASSAALLVLREVTDHRSGLRPLATFASTAAHDLRGPLSATVSWLDMAIADTHPGAEALDALTRASRSAEQMGDLIDDLLAHAQAESGELAAEDVPLSGDDGLLAQAATLLGPDDSIEVPDDLPAVHADPVAVRQLFANLVGNAVKYAKPGAPARVAVTAHRHGARVVVEISDDGVGVEDEERALIFQRFHRSNSVRAHFRGTGMGLSICQTIVTRHGGTIECLATPPGGGSVFRFDLPAAD</sequence>
<dbReference type="InterPro" id="IPR007895">
    <property type="entry name" value="MASE1"/>
</dbReference>
<dbReference type="InterPro" id="IPR036890">
    <property type="entry name" value="HATPase_C_sf"/>
</dbReference>
<dbReference type="Pfam" id="PF00512">
    <property type="entry name" value="HisKA"/>
    <property type="match status" value="1"/>
</dbReference>
<evidence type="ECO:0000256" key="10">
    <source>
        <dbReference type="ARBA" id="ARBA00022840"/>
    </source>
</evidence>
<keyword evidence="11 16" id="KW-1133">Transmembrane helix</keyword>
<comment type="subcellular location">
    <subcellularLocation>
        <location evidence="2">Cell membrane</location>
        <topology evidence="2">Multi-pass membrane protein</topology>
    </subcellularLocation>
</comment>
<dbReference type="OrthoDB" id="5241402at2"/>
<feature type="region of interest" description="Disordered" evidence="15">
    <location>
        <begin position="1"/>
        <end position="24"/>
    </location>
</feature>
<accession>A0A1H4R4G6</accession>
<evidence type="ECO:0000256" key="2">
    <source>
        <dbReference type="ARBA" id="ARBA00004651"/>
    </source>
</evidence>
<dbReference type="STRING" id="402596.SAMN04489844_1981"/>
<keyword evidence="19" id="KW-1185">Reference proteome</keyword>
<evidence type="ECO:0000256" key="6">
    <source>
        <dbReference type="ARBA" id="ARBA00022679"/>
    </source>
</evidence>
<keyword evidence="9 18" id="KW-0418">Kinase</keyword>
<comment type="catalytic activity">
    <reaction evidence="1">
        <text>ATP + protein L-histidine = ADP + protein N-phospho-L-histidine.</text>
        <dbReference type="EC" id="2.7.13.3"/>
    </reaction>
</comment>
<evidence type="ECO:0000256" key="16">
    <source>
        <dbReference type="SAM" id="Phobius"/>
    </source>
</evidence>
<dbReference type="SMART" id="SM00388">
    <property type="entry name" value="HisKA"/>
    <property type="match status" value="1"/>
</dbReference>
<dbReference type="GO" id="GO:0000155">
    <property type="term" value="F:phosphorelay sensor kinase activity"/>
    <property type="evidence" value="ECO:0007669"/>
    <property type="project" value="InterPro"/>
</dbReference>
<keyword evidence="7 16" id="KW-0812">Transmembrane</keyword>
<evidence type="ECO:0000256" key="14">
    <source>
        <dbReference type="ARBA" id="ARBA00039401"/>
    </source>
</evidence>
<feature type="transmembrane region" description="Helical" evidence="16">
    <location>
        <begin position="294"/>
        <end position="314"/>
    </location>
</feature>
<dbReference type="PANTHER" id="PTHR42878">
    <property type="entry name" value="TWO-COMPONENT HISTIDINE KINASE"/>
    <property type="match status" value="1"/>
</dbReference>
<dbReference type="Pfam" id="PF02518">
    <property type="entry name" value="HATPase_c"/>
    <property type="match status" value="1"/>
</dbReference>
<organism evidence="18 19">
    <name type="scientific">Nocardioides exalbidus</name>
    <dbReference type="NCBI Taxonomy" id="402596"/>
    <lineage>
        <taxon>Bacteria</taxon>
        <taxon>Bacillati</taxon>
        <taxon>Actinomycetota</taxon>
        <taxon>Actinomycetes</taxon>
        <taxon>Propionibacteriales</taxon>
        <taxon>Nocardioidaceae</taxon>
        <taxon>Nocardioides</taxon>
    </lineage>
</organism>
<dbReference type="CDD" id="cd00082">
    <property type="entry name" value="HisKA"/>
    <property type="match status" value="1"/>
</dbReference>
<dbReference type="InterPro" id="IPR004358">
    <property type="entry name" value="Sig_transdc_His_kin-like_C"/>
</dbReference>
<evidence type="ECO:0000256" key="11">
    <source>
        <dbReference type="ARBA" id="ARBA00022989"/>
    </source>
</evidence>
<dbReference type="GO" id="GO:0005886">
    <property type="term" value="C:plasma membrane"/>
    <property type="evidence" value="ECO:0007669"/>
    <property type="project" value="UniProtKB-SubCell"/>
</dbReference>
<dbReference type="AlphaFoldDB" id="A0A1H4R4G6"/>
<dbReference type="PANTHER" id="PTHR42878:SF7">
    <property type="entry name" value="SENSOR HISTIDINE KINASE GLRK"/>
    <property type="match status" value="1"/>
</dbReference>
<dbReference type="Pfam" id="PF05231">
    <property type="entry name" value="MASE1"/>
    <property type="match status" value="1"/>
</dbReference>
<dbReference type="GO" id="GO:0005524">
    <property type="term" value="F:ATP binding"/>
    <property type="evidence" value="ECO:0007669"/>
    <property type="project" value="UniProtKB-KW"/>
</dbReference>
<feature type="transmembrane region" description="Helical" evidence="16">
    <location>
        <begin position="182"/>
        <end position="203"/>
    </location>
</feature>
<dbReference type="Gene3D" id="1.10.287.130">
    <property type="match status" value="1"/>
</dbReference>
<dbReference type="RefSeq" id="WP_090968953.1">
    <property type="nucleotide sequence ID" value="NZ_FNRT01000002.1"/>
</dbReference>
<evidence type="ECO:0000256" key="9">
    <source>
        <dbReference type="ARBA" id="ARBA00022777"/>
    </source>
</evidence>
<dbReference type="SMART" id="SM00387">
    <property type="entry name" value="HATPase_c"/>
    <property type="match status" value="1"/>
</dbReference>
<keyword evidence="13 16" id="KW-0472">Membrane</keyword>
<dbReference type="SUPFAM" id="SSF47384">
    <property type="entry name" value="Homodimeric domain of signal transducing histidine kinase"/>
    <property type="match status" value="1"/>
</dbReference>
<keyword evidence="6" id="KW-0808">Transferase</keyword>
<evidence type="ECO:0000256" key="12">
    <source>
        <dbReference type="ARBA" id="ARBA00023012"/>
    </source>
</evidence>
<evidence type="ECO:0000259" key="17">
    <source>
        <dbReference type="PROSITE" id="PS50109"/>
    </source>
</evidence>
<dbReference type="PROSITE" id="PS50109">
    <property type="entry name" value="HIS_KIN"/>
    <property type="match status" value="1"/>
</dbReference>
<dbReference type="Gene3D" id="3.30.565.10">
    <property type="entry name" value="Histidine kinase-like ATPase, C-terminal domain"/>
    <property type="match status" value="1"/>
</dbReference>
<dbReference type="GO" id="GO:0007234">
    <property type="term" value="P:osmosensory signaling via phosphorelay pathway"/>
    <property type="evidence" value="ECO:0007669"/>
    <property type="project" value="TreeGrafter"/>
</dbReference>
<dbReference type="SUPFAM" id="SSF55874">
    <property type="entry name" value="ATPase domain of HSP90 chaperone/DNA topoisomerase II/histidine kinase"/>
    <property type="match status" value="1"/>
</dbReference>
<feature type="transmembrane region" description="Helical" evidence="16">
    <location>
        <begin position="146"/>
        <end position="170"/>
    </location>
</feature>
<feature type="transmembrane region" description="Helical" evidence="16">
    <location>
        <begin position="105"/>
        <end position="125"/>
    </location>
</feature>
<evidence type="ECO:0000313" key="19">
    <source>
        <dbReference type="Proteomes" id="UP000198742"/>
    </source>
</evidence>
<feature type="transmembrane region" description="Helical" evidence="16">
    <location>
        <begin position="260"/>
        <end position="282"/>
    </location>
</feature>
<evidence type="ECO:0000313" key="18">
    <source>
        <dbReference type="EMBL" id="SEC26708.1"/>
    </source>
</evidence>
<gene>
    <name evidence="18" type="ORF">SAMN04489844_1981</name>
</gene>
<keyword evidence="5" id="KW-0597">Phosphoprotein</keyword>
<evidence type="ECO:0000256" key="7">
    <source>
        <dbReference type="ARBA" id="ARBA00022692"/>
    </source>
</evidence>
<evidence type="ECO:0000256" key="1">
    <source>
        <dbReference type="ARBA" id="ARBA00000085"/>
    </source>
</evidence>
<dbReference type="InterPro" id="IPR003661">
    <property type="entry name" value="HisK_dim/P_dom"/>
</dbReference>
<feature type="transmembrane region" description="Helical" evidence="16">
    <location>
        <begin position="224"/>
        <end position="248"/>
    </location>
</feature>
<keyword evidence="10" id="KW-0067">ATP-binding</keyword>
<evidence type="ECO:0000256" key="3">
    <source>
        <dbReference type="ARBA" id="ARBA00012438"/>
    </source>
</evidence>
<keyword evidence="8" id="KW-0547">Nucleotide-binding</keyword>
<dbReference type="PRINTS" id="PR00344">
    <property type="entry name" value="BCTRLSENSOR"/>
</dbReference>
<feature type="domain" description="Histidine kinase" evidence="17">
    <location>
        <begin position="464"/>
        <end position="677"/>
    </location>
</feature>
<evidence type="ECO:0000256" key="4">
    <source>
        <dbReference type="ARBA" id="ARBA00022475"/>
    </source>
</evidence>
<dbReference type="EMBL" id="FNRT01000002">
    <property type="protein sequence ID" value="SEC26708.1"/>
    <property type="molecule type" value="Genomic_DNA"/>
</dbReference>
<dbReference type="InterPro" id="IPR050351">
    <property type="entry name" value="BphY/WalK/GraS-like"/>
</dbReference>
<name>A0A1H4R4G6_9ACTN</name>
<keyword evidence="12" id="KW-0902">Two-component regulatory system</keyword>
<dbReference type="EC" id="2.7.13.3" evidence="3"/>
<feature type="transmembrane region" description="Helical" evidence="16">
    <location>
        <begin position="31"/>
        <end position="49"/>
    </location>
</feature>
<dbReference type="InterPro" id="IPR005467">
    <property type="entry name" value="His_kinase_dom"/>
</dbReference>
<evidence type="ECO:0000256" key="5">
    <source>
        <dbReference type="ARBA" id="ARBA00022553"/>
    </source>
</evidence>
<dbReference type="InterPro" id="IPR003594">
    <property type="entry name" value="HATPase_dom"/>
</dbReference>
<proteinExistence type="predicted"/>
<evidence type="ECO:0000256" key="15">
    <source>
        <dbReference type="SAM" id="MobiDB-lite"/>
    </source>
</evidence>
<reference evidence="19" key="1">
    <citation type="submission" date="2016-10" db="EMBL/GenBank/DDBJ databases">
        <authorList>
            <person name="Varghese N."/>
            <person name="Submissions S."/>
        </authorList>
    </citation>
    <scope>NUCLEOTIDE SEQUENCE [LARGE SCALE GENOMIC DNA]</scope>
    <source>
        <strain evidence="19">DSM 22017</strain>
    </source>
</reference>
<evidence type="ECO:0000256" key="13">
    <source>
        <dbReference type="ARBA" id="ARBA00023136"/>
    </source>
</evidence>
<keyword evidence="4" id="KW-1003">Cell membrane</keyword>
<dbReference type="InterPro" id="IPR036097">
    <property type="entry name" value="HisK_dim/P_sf"/>
</dbReference>
<dbReference type="GO" id="GO:0000156">
    <property type="term" value="F:phosphorelay response regulator activity"/>
    <property type="evidence" value="ECO:0007669"/>
    <property type="project" value="TreeGrafter"/>
</dbReference>
<evidence type="ECO:0000256" key="8">
    <source>
        <dbReference type="ARBA" id="ARBA00022741"/>
    </source>
</evidence>
<protein>
    <recommendedName>
        <fullName evidence="14">Sensor-like histidine kinase SenX3</fullName>
        <ecNumber evidence="3">2.7.13.3</ecNumber>
    </recommendedName>
</protein>
<dbReference type="GO" id="GO:0030295">
    <property type="term" value="F:protein kinase activator activity"/>
    <property type="evidence" value="ECO:0007669"/>
    <property type="project" value="TreeGrafter"/>
</dbReference>